<evidence type="ECO:0000256" key="1">
    <source>
        <dbReference type="SAM" id="SignalP"/>
    </source>
</evidence>
<organism evidence="2 3">
    <name type="scientific">Mucilaginibacter galii</name>
    <dbReference type="NCBI Taxonomy" id="2005073"/>
    <lineage>
        <taxon>Bacteria</taxon>
        <taxon>Pseudomonadati</taxon>
        <taxon>Bacteroidota</taxon>
        <taxon>Sphingobacteriia</taxon>
        <taxon>Sphingobacteriales</taxon>
        <taxon>Sphingobacteriaceae</taxon>
        <taxon>Mucilaginibacter</taxon>
    </lineage>
</organism>
<accession>A0A917JEN6</accession>
<evidence type="ECO:0000313" key="3">
    <source>
        <dbReference type="Proteomes" id="UP000662074"/>
    </source>
</evidence>
<keyword evidence="1" id="KW-0732">Signal</keyword>
<evidence type="ECO:0000313" key="2">
    <source>
        <dbReference type="EMBL" id="GGI52706.1"/>
    </source>
</evidence>
<dbReference type="EMBL" id="BMDO01000016">
    <property type="protein sequence ID" value="GGI52706.1"/>
    <property type="molecule type" value="Genomic_DNA"/>
</dbReference>
<dbReference type="Gene3D" id="1.25.40.390">
    <property type="match status" value="1"/>
</dbReference>
<proteinExistence type="predicted"/>
<dbReference type="InterPro" id="IPR041662">
    <property type="entry name" value="SusD-like_2"/>
</dbReference>
<sequence>MKFNVIPKVAALILVTTVLLTSCTKSFEELNTDPNRPKEVTPGVMLGQMQYKFVTRSIDGSRRFTHELMQVTAPRSSVNGGIHRYVITPSSNDFLWTGFYTSLTDVQDMYNIASKLKENNYMAISLIYKSWAYSILTDAFGDLPYSQSTQASNGILKPAFDQQKDIYPQILKDLATANSLLDNKKALTYGGDFLYNANALTGSTNEGINRWKKFCNSLRLRLLLRISKRSGEVDVNSEINAILADPVKNPVFASTTDDAIFRFPGTFPYFNPYYNARLSDWRQGDYYTKFFINKMNTDEDPRRAVWATQVAVNGANVYQGIDSGYPSSTEYVVDKNSSYSDGLKTLPQLGIMMTYAEVEFIKAELALKGFTTGNSPQKHYENGITASMTQWGVALPSDYLQKAGVVFNPVASVDAQLQQIMLQKYYAYFFVDYQSWFEKRRTGYPVLPRGAGIPDGNQFPSRCPYPVYLQSLNPDNLAKAVTLMGGDNSNIKVWWDK</sequence>
<gene>
    <name evidence="2" type="ORF">GCM10011425_39180</name>
</gene>
<name>A0A917JEN6_9SPHI</name>
<comment type="caution">
    <text evidence="2">The sequence shown here is derived from an EMBL/GenBank/DDBJ whole genome shotgun (WGS) entry which is preliminary data.</text>
</comment>
<dbReference type="Pfam" id="PF12771">
    <property type="entry name" value="SusD-like_2"/>
    <property type="match status" value="1"/>
</dbReference>
<dbReference type="SUPFAM" id="SSF48452">
    <property type="entry name" value="TPR-like"/>
    <property type="match status" value="1"/>
</dbReference>
<dbReference type="PROSITE" id="PS51257">
    <property type="entry name" value="PROKAR_LIPOPROTEIN"/>
    <property type="match status" value="1"/>
</dbReference>
<reference evidence="2" key="1">
    <citation type="journal article" date="2014" name="Int. J. Syst. Evol. Microbiol.">
        <title>Complete genome sequence of Corynebacterium casei LMG S-19264T (=DSM 44701T), isolated from a smear-ripened cheese.</title>
        <authorList>
            <consortium name="US DOE Joint Genome Institute (JGI-PGF)"/>
            <person name="Walter F."/>
            <person name="Albersmeier A."/>
            <person name="Kalinowski J."/>
            <person name="Ruckert C."/>
        </authorList>
    </citation>
    <scope>NUCLEOTIDE SEQUENCE</scope>
    <source>
        <strain evidence="2">CCM 8711</strain>
    </source>
</reference>
<dbReference type="Proteomes" id="UP000662074">
    <property type="component" value="Unassembled WGS sequence"/>
</dbReference>
<evidence type="ECO:0008006" key="4">
    <source>
        <dbReference type="Google" id="ProtNLM"/>
    </source>
</evidence>
<keyword evidence="3" id="KW-1185">Reference proteome</keyword>
<protein>
    <recommendedName>
        <fullName evidence="4">SusD/RagB family nutrient-binding outer membrane lipoprotein</fullName>
    </recommendedName>
</protein>
<dbReference type="AlphaFoldDB" id="A0A917JEN6"/>
<feature type="chain" id="PRO_5037725742" description="SusD/RagB family nutrient-binding outer membrane lipoprotein" evidence="1">
    <location>
        <begin position="28"/>
        <end position="497"/>
    </location>
</feature>
<reference evidence="2" key="2">
    <citation type="submission" date="2020-09" db="EMBL/GenBank/DDBJ databases">
        <authorList>
            <person name="Sun Q."/>
            <person name="Sedlacek I."/>
        </authorList>
    </citation>
    <scope>NUCLEOTIDE SEQUENCE</scope>
    <source>
        <strain evidence="2">CCM 8711</strain>
    </source>
</reference>
<feature type="signal peptide" evidence="1">
    <location>
        <begin position="1"/>
        <end position="27"/>
    </location>
</feature>
<dbReference type="InterPro" id="IPR011990">
    <property type="entry name" value="TPR-like_helical_dom_sf"/>
</dbReference>
<dbReference type="RefSeq" id="WP_229747226.1">
    <property type="nucleotide sequence ID" value="NZ_BMDO01000016.1"/>
</dbReference>